<dbReference type="EMBL" id="LAFY01001041">
    <property type="protein sequence ID" value="KJX95792.1"/>
    <property type="molecule type" value="Genomic_DNA"/>
</dbReference>
<evidence type="ECO:0000313" key="3">
    <source>
        <dbReference type="Proteomes" id="UP000033647"/>
    </source>
</evidence>
<proteinExistence type="predicted"/>
<feature type="compositionally biased region" description="Polar residues" evidence="1">
    <location>
        <begin position="21"/>
        <end position="43"/>
    </location>
</feature>
<sequence>MDKLKKVFSPGHSKDDETLYGDSQTKAHGSTTHPTSQQDSSKIGSVGGADNNNNTGGVVSQITNPDGNKYDEQRFDASRTTGNTSSTVPVTGGNVDPNAGMYTEPDAKKEHGVLRQILNPGGDKRDDVAYGSNAAVVGEGAHAGQSSTTGVAGAGSTHGSALPVASMMGAASTLPDRSVPGTTSDNHNAASLGSGTALGAGAGVGASSQYNQPQSNVLDRTHPLRDGTGAEADHINPVGAQGISSTQAAAPLQPNVVSTYGASGGGRGVDSHINPVGAPSTTHVPGDGYSTASRDASAVGGVGGTGLAGSSVAPASSGVGSHNDDSHLLRNTGIVGAAGLAGAGAGTAAYSHSNDHSRLGAGAQSLGAPAPGYIHRTT</sequence>
<dbReference type="OrthoDB" id="3650432at2759"/>
<keyword evidence="3" id="KW-1185">Reference proteome</keyword>
<dbReference type="STRING" id="1047168.A0A0F4GFM3"/>
<gene>
    <name evidence="2" type="ORF">TI39_contig1050g00011</name>
</gene>
<evidence type="ECO:0000313" key="2">
    <source>
        <dbReference type="EMBL" id="KJX95792.1"/>
    </source>
</evidence>
<organism evidence="2 3">
    <name type="scientific">Zymoseptoria brevis</name>
    <dbReference type="NCBI Taxonomy" id="1047168"/>
    <lineage>
        <taxon>Eukaryota</taxon>
        <taxon>Fungi</taxon>
        <taxon>Dikarya</taxon>
        <taxon>Ascomycota</taxon>
        <taxon>Pezizomycotina</taxon>
        <taxon>Dothideomycetes</taxon>
        <taxon>Dothideomycetidae</taxon>
        <taxon>Mycosphaerellales</taxon>
        <taxon>Mycosphaerellaceae</taxon>
        <taxon>Zymoseptoria</taxon>
    </lineage>
</organism>
<protein>
    <submittedName>
        <fullName evidence="2">Uncharacterized protein</fullName>
    </submittedName>
</protein>
<dbReference type="AlphaFoldDB" id="A0A0F4GFM3"/>
<evidence type="ECO:0000256" key="1">
    <source>
        <dbReference type="SAM" id="MobiDB-lite"/>
    </source>
</evidence>
<feature type="compositionally biased region" description="Polar residues" evidence="1">
    <location>
        <begin position="50"/>
        <end position="66"/>
    </location>
</feature>
<reference evidence="2 3" key="1">
    <citation type="submission" date="2015-03" db="EMBL/GenBank/DDBJ databases">
        <title>RNA-seq based gene annotation and comparative genomics of four Zymoseptoria species reveal species-specific pathogenicity related genes and transposable element activity.</title>
        <authorList>
            <person name="Grandaubert J."/>
            <person name="Bhattacharyya A."/>
            <person name="Stukenbrock E.H."/>
        </authorList>
    </citation>
    <scope>NUCLEOTIDE SEQUENCE [LARGE SCALE GENOMIC DNA]</scope>
    <source>
        <strain evidence="2 3">Zb18110</strain>
    </source>
</reference>
<feature type="compositionally biased region" description="Basic and acidic residues" evidence="1">
    <location>
        <begin position="68"/>
        <end position="77"/>
    </location>
</feature>
<dbReference type="Proteomes" id="UP000033647">
    <property type="component" value="Unassembled WGS sequence"/>
</dbReference>
<feature type="compositionally biased region" description="Polar residues" evidence="1">
    <location>
        <begin position="78"/>
        <end position="89"/>
    </location>
</feature>
<accession>A0A0F4GFM3</accession>
<name>A0A0F4GFM3_9PEZI</name>
<feature type="region of interest" description="Disordered" evidence="1">
    <location>
        <begin position="1"/>
        <end position="110"/>
    </location>
</feature>
<feature type="non-terminal residue" evidence="2">
    <location>
        <position position="378"/>
    </location>
</feature>
<comment type="caution">
    <text evidence="2">The sequence shown here is derived from an EMBL/GenBank/DDBJ whole genome shotgun (WGS) entry which is preliminary data.</text>
</comment>